<dbReference type="Gene3D" id="1.20.1250.20">
    <property type="entry name" value="MFS general substrate transporter like domains"/>
    <property type="match status" value="1"/>
</dbReference>
<feature type="transmembrane region" description="Helical" evidence="9">
    <location>
        <begin position="336"/>
        <end position="354"/>
    </location>
</feature>
<keyword evidence="6 9" id="KW-0812">Transmembrane</keyword>
<dbReference type="AlphaFoldDB" id="A0A7N0V139"/>
<dbReference type="InterPro" id="IPR036259">
    <property type="entry name" value="MFS_trans_sf"/>
</dbReference>
<dbReference type="InterPro" id="IPR003663">
    <property type="entry name" value="Sugar/inositol_transpt"/>
</dbReference>
<dbReference type="GO" id="GO:0005886">
    <property type="term" value="C:plasma membrane"/>
    <property type="evidence" value="ECO:0007669"/>
    <property type="project" value="UniProtKB-SubCell"/>
</dbReference>
<feature type="domain" description="Major facilitator superfamily (MFS) profile" evidence="10">
    <location>
        <begin position="27"/>
        <end position="433"/>
    </location>
</feature>
<dbReference type="CDD" id="cd17358">
    <property type="entry name" value="MFS_GLUT6_8_Class3_like"/>
    <property type="match status" value="1"/>
</dbReference>
<dbReference type="SUPFAM" id="SSF103473">
    <property type="entry name" value="MFS general substrate transporter"/>
    <property type="match status" value="1"/>
</dbReference>
<comment type="subcellular location">
    <subcellularLocation>
        <location evidence="1">Cell membrane</location>
        <topology evidence="1">Multi-pass membrane protein</topology>
    </subcellularLocation>
</comment>
<sequence length="433" mass="46484">MTEESAATPFFADAPTGGQPEVSGSSLTVALAVSTFVAECGSFTFGCALSFSSPAESGITADLQLSTSQYAIFGSIMTIGSLISSLVSGKIADFLGRKRTMWLSQSLCTLGWLAIIFAENVWWLYIGRLAMGFGVGIISFVVPVYVAEITPKNLRGALTAGYQMTIAFGISLTYIIGSLVSWRILAIIGSVSGFAQIVGLFCIPESPRWLVKVGRGEEILEVLQKLRSNYVDVSAEAEEIQEYTKSCEGFEKFSIRGILDLFQRKYSQALIVGVGLMVVQQFGGSNAIVSYASYILDTAGFSTTVGSFGMAIIQIPAVIIGVLLMDTWGRRPLTMLSLAGMCLSCFLLGSSFFLKDLGLCKAITPALVFLGLLLYSAFYSFAMGAIPFVIMAEVRSVVSHELLGLCRCLNLIWCTYGGDENLCVIGCTTNEGR</sequence>
<dbReference type="InterPro" id="IPR044775">
    <property type="entry name" value="MFS_ERD6/Tret1-like"/>
</dbReference>
<evidence type="ECO:0000259" key="10">
    <source>
        <dbReference type="PROSITE" id="PS50850"/>
    </source>
</evidence>
<feature type="transmembrane region" description="Helical" evidence="9">
    <location>
        <begin position="70"/>
        <end position="88"/>
    </location>
</feature>
<accession>A0A7N0V139</accession>
<dbReference type="OMA" id="CGMASCM"/>
<evidence type="ECO:0000256" key="1">
    <source>
        <dbReference type="ARBA" id="ARBA00004651"/>
    </source>
</evidence>
<evidence type="ECO:0000313" key="11">
    <source>
        <dbReference type="EnsemblPlants" id="Kaladp0093s0188.1.v1.1"/>
    </source>
</evidence>
<keyword evidence="12" id="KW-1185">Reference proteome</keyword>
<feature type="transmembrane region" description="Helical" evidence="9">
    <location>
        <begin position="124"/>
        <end position="146"/>
    </location>
</feature>
<reference evidence="11" key="1">
    <citation type="submission" date="2021-01" db="UniProtKB">
        <authorList>
            <consortium name="EnsemblPlants"/>
        </authorList>
    </citation>
    <scope>IDENTIFICATION</scope>
</reference>
<protein>
    <recommendedName>
        <fullName evidence="10">Major facilitator superfamily (MFS) profile domain-containing protein</fullName>
    </recommendedName>
</protein>
<dbReference type="PROSITE" id="PS50850">
    <property type="entry name" value="MFS"/>
    <property type="match status" value="1"/>
</dbReference>
<feature type="transmembrane region" description="Helical" evidence="9">
    <location>
        <begin position="304"/>
        <end position="324"/>
    </location>
</feature>
<keyword evidence="4" id="KW-1003">Cell membrane</keyword>
<dbReference type="FunFam" id="1.20.1250.20:FF:000218">
    <property type="entry name" value="facilitated trehalose transporter Tret1"/>
    <property type="match status" value="1"/>
</dbReference>
<feature type="transmembrane region" description="Helical" evidence="9">
    <location>
        <begin position="269"/>
        <end position="292"/>
    </location>
</feature>
<evidence type="ECO:0000256" key="7">
    <source>
        <dbReference type="ARBA" id="ARBA00022989"/>
    </source>
</evidence>
<feature type="transmembrane region" description="Helical" evidence="9">
    <location>
        <begin position="100"/>
        <end position="118"/>
    </location>
</feature>
<evidence type="ECO:0000256" key="2">
    <source>
        <dbReference type="ARBA" id="ARBA00010992"/>
    </source>
</evidence>
<evidence type="ECO:0000256" key="4">
    <source>
        <dbReference type="ARBA" id="ARBA00022475"/>
    </source>
</evidence>
<keyword evidence="5" id="KW-0762">Sugar transport</keyword>
<dbReference type="InterPro" id="IPR050549">
    <property type="entry name" value="MFS_Trehalose_Transporter"/>
</dbReference>
<evidence type="ECO:0000256" key="3">
    <source>
        <dbReference type="ARBA" id="ARBA00022448"/>
    </source>
</evidence>
<dbReference type="PANTHER" id="PTHR48021:SF25">
    <property type="entry name" value="SUGAR TRANSPORTER ERD6-LIKE 5"/>
    <property type="match status" value="1"/>
</dbReference>
<comment type="similarity">
    <text evidence="2">Belongs to the major facilitator superfamily. Sugar transporter (TC 2.A.1.1) family.</text>
</comment>
<dbReference type="InterPro" id="IPR005829">
    <property type="entry name" value="Sugar_transporter_CS"/>
</dbReference>
<dbReference type="Gramene" id="Kaladp0093s0188.1.v1.1">
    <property type="protein sequence ID" value="Kaladp0093s0188.1.v1.1"/>
    <property type="gene ID" value="Kaladp0093s0188.v1.1"/>
</dbReference>
<dbReference type="InterPro" id="IPR005828">
    <property type="entry name" value="MFS_sugar_transport-like"/>
</dbReference>
<keyword evidence="3" id="KW-0813">Transport</keyword>
<organism evidence="11 12">
    <name type="scientific">Kalanchoe fedtschenkoi</name>
    <name type="common">Lavender scallops</name>
    <name type="synonym">South American air plant</name>
    <dbReference type="NCBI Taxonomy" id="63787"/>
    <lineage>
        <taxon>Eukaryota</taxon>
        <taxon>Viridiplantae</taxon>
        <taxon>Streptophyta</taxon>
        <taxon>Embryophyta</taxon>
        <taxon>Tracheophyta</taxon>
        <taxon>Spermatophyta</taxon>
        <taxon>Magnoliopsida</taxon>
        <taxon>eudicotyledons</taxon>
        <taxon>Gunneridae</taxon>
        <taxon>Pentapetalae</taxon>
        <taxon>Saxifragales</taxon>
        <taxon>Crassulaceae</taxon>
        <taxon>Kalanchoe</taxon>
    </lineage>
</organism>
<keyword evidence="7 9" id="KW-1133">Transmembrane helix</keyword>
<dbReference type="InterPro" id="IPR020846">
    <property type="entry name" value="MFS_dom"/>
</dbReference>
<dbReference type="PROSITE" id="PS00216">
    <property type="entry name" value="SUGAR_TRANSPORT_1"/>
    <property type="match status" value="1"/>
</dbReference>
<evidence type="ECO:0000256" key="8">
    <source>
        <dbReference type="ARBA" id="ARBA00023136"/>
    </source>
</evidence>
<feature type="transmembrane region" description="Helical" evidence="9">
    <location>
        <begin position="182"/>
        <end position="203"/>
    </location>
</feature>
<evidence type="ECO:0000256" key="9">
    <source>
        <dbReference type="SAM" id="Phobius"/>
    </source>
</evidence>
<feature type="transmembrane region" description="Helical" evidence="9">
    <location>
        <begin position="158"/>
        <end position="176"/>
    </location>
</feature>
<dbReference type="EnsemblPlants" id="Kaladp0093s0188.1.v1.1">
    <property type="protein sequence ID" value="Kaladp0093s0188.1.v1.1"/>
    <property type="gene ID" value="Kaladp0093s0188.v1.1"/>
</dbReference>
<evidence type="ECO:0000256" key="5">
    <source>
        <dbReference type="ARBA" id="ARBA00022597"/>
    </source>
</evidence>
<name>A0A7N0V139_KALFE</name>
<evidence type="ECO:0000256" key="6">
    <source>
        <dbReference type="ARBA" id="ARBA00022692"/>
    </source>
</evidence>
<dbReference type="PRINTS" id="PR00171">
    <property type="entry name" value="SUGRTRNSPORT"/>
</dbReference>
<dbReference type="PANTHER" id="PTHR48021">
    <property type="match status" value="1"/>
</dbReference>
<keyword evidence="8 9" id="KW-0472">Membrane</keyword>
<dbReference type="Pfam" id="PF00083">
    <property type="entry name" value="Sugar_tr"/>
    <property type="match status" value="1"/>
</dbReference>
<proteinExistence type="inferred from homology"/>
<evidence type="ECO:0000313" key="12">
    <source>
        <dbReference type="Proteomes" id="UP000594263"/>
    </source>
</evidence>
<dbReference type="GO" id="GO:0051119">
    <property type="term" value="F:sugar transmembrane transporter activity"/>
    <property type="evidence" value="ECO:0007669"/>
    <property type="project" value="InterPro"/>
</dbReference>
<dbReference type="Proteomes" id="UP000594263">
    <property type="component" value="Unplaced"/>
</dbReference>
<feature type="transmembrane region" description="Helical" evidence="9">
    <location>
        <begin position="366"/>
        <end position="390"/>
    </location>
</feature>